<dbReference type="EMBL" id="AP026708">
    <property type="protein sequence ID" value="BDQ33399.1"/>
    <property type="molecule type" value="Genomic_DNA"/>
</dbReference>
<evidence type="ECO:0000313" key="2">
    <source>
        <dbReference type="Proteomes" id="UP001061361"/>
    </source>
</evidence>
<dbReference type="Proteomes" id="UP001061361">
    <property type="component" value="Chromosome"/>
</dbReference>
<sequence length="134" mass="14964">MASKIIMNVSELAYLRGVIGFDLADLKSSVAGKTIRVSLTKVVYDKHFAKEVREIIPNAQIDDSLVCCVRMPDSYLASHRTFSLISELADNIYPAAKDDAFVFFADSYSPFMKPDEVEITLLYTSTFDQSPPQV</sequence>
<reference evidence="1" key="1">
    <citation type="submission" date="2022-08" db="EMBL/GenBank/DDBJ databases">
        <title>Genome Sequence of the sulphate-reducing bacterium, Pseudodesulfovibrio portus JCM14722.</title>
        <authorList>
            <person name="Kondo R."/>
            <person name="Kataoka T."/>
        </authorList>
    </citation>
    <scope>NUCLEOTIDE SEQUENCE</scope>
    <source>
        <strain evidence="1">JCM 14722</strain>
    </source>
</reference>
<name>A0ABM8APV9_9BACT</name>
<organism evidence="1 2">
    <name type="scientific">Pseudodesulfovibrio portus</name>
    <dbReference type="NCBI Taxonomy" id="231439"/>
    <lineage>
        <taxon>Bacteria</taxon>
        <taxon>Pseudomonadati</taxon>
        <taxon>Thermodesulfobacteriota</taxon>
        <taxon>Desulfovibrionia</taxon>
        <taxon>Desulfovibrionales</taxon>
        <taxon>Desulfovibrionaceae</taxon>
    </lineage>
</organism>
<proteinExistence type="predicted"/>
<gene>
    <name evidence="1" type="ORF">JCM14722_09410</name>
</gene>
<accession>A0ABM8APV9</accession>
<evidence type="ECO:0000313" key="1">
    <source>
        <dbReference type="EMBL" id="BDQ33399.1"/>
    </source>
</evidence>
<protein>
    <submittedName>
        <fullName evidence="1">Uncharacterized protein</fullName>
    </submittedName>
</protein>
<keyword evidence="2" id="KW-1185">Reference proteome</keyword>